<organism evidence="4 5">
    <name type="scientific">Fontibacillus panacisegetis</name>
    <dbReference type="NCBI Taxonomy" id="670482"/>
    <lineage>
        <taxon>Bacteria</taxon>
        <taxon>Bacillati</taxon>
        <taxon>Bacillota</taxon>
        <taxon>Bacilli</taxon>
        <taxon>Bacillales</taxon>
        <taxon>Paenibacillaceae</taxon>
        <taxon>Fontibacillus</taxon>
    </lineage>
</organism>
<dbReference type="GO" id="GO:0006281">
    <property type="term" value="P:DNA repair"/>
    <property type="evidence" value="ECO:0007669"/>
    <property type="project" value="UniProtKB-UniRule"/>
</dbReference>
<dbReference type="Gene3D" id="3.30.70.270">
    <property type="match status" value="1"/>
</dbReference>
<dbReference type="Pfam" id="PF11799">
    <property type="entry name" value="IMS_C"/>
    <property type="match status" value="1"/>
</dbReference>
<dbReference type="EC" id="2.7.7.7" evidence="2"/>
<gene>
    <name evidence="2" type="primary">dinB</name>
    <name evidence="4" type="ORF">SAMN04488542_105187</name>
</gene>
<keyword evidence="2" id="KW-0548">Nucleotidyltransferase</keyword>
<proteinExistence type="inferred from homology"/>
<dbReference type="InterPro" id="IPR043502">
    <property type="entry name" value="DNA/RNA_pol_sf"/>
</dbReference>
<keyword evidence="2" id="KW-0808">Transferase</keyword>
<comment type="subcellular location">
    <subcellularLocation>
        <location evidence="2">Cytoplasm</location>
    </subcellularLocation>
</comment>
<dbReference type="PANTHER" id="PTHR11076:SF35">
    <property type="entry name" value="DNA REPAIR PROTEIN HOMOLOG YOBH"/>
    <property type="match status" value="1"/>
</dbReference>
<keyword evidence="2" id="KW-0234">DNA repair</keyword>
<dbReference type="InterPro" id="IPR043128">
    <property type="entry name" value="Rev_trsase/Diguanyl_cyclase"/>
</dbReference>
<name>A0A1G7I852_9BACL</name>
<evidence type="ECO:0000256" key="2">
    <source>
        <dbReference type="HAMAP-Rule" id="MF_01113"/>
    </source>
</evidence>
<comment type="function">
    <text evidence="2">Poorly processive, error-prone DNA polymerase involved in untargeted mutagenesis. Copies undamaged DNA at stalled replication forks, which arise in vivo from mismatched or misaligned primer ends. These misaligned primers can be extended by PolIV. Exhibits no 3'-5' exonuclease (proofreading) activity. May be involved in translesional synthesis, in conjunction with the beta clamp from PolIII.</text>
</comment>
<feature type="binding site" evidence="2">
    <location>
        <position position="12"/>
    </location>
    <ligand>
        <name>Mg(2+)</name>
        <dbReference type="ChEBI" id="CHEBI:18420"/>
    </ligand>
</feature>
<keyword evidence="2" id="KW-0515">Mutator protein</keyword>
<dbReference type="Gene3D" id="3.30.1490.100">
    <property type="entry name" value="DNA polymerase, Y-family, little finger domain"/>
    <property type="match status" value="1"/>
</dbReference>
<keyword evidence="2" id="KW-0235">DNA replication</keyword>
<dbReference type="GO" id="GO:0000287">
    <property type="term" value="F:magnesium ion binding"/>
    <property type="evidence" value="ECO:0007669"/>
    <property type="project" value="UniProtKB-UniRule"/>
</dbReference>
<protein>
    <recommendedName>
        <fullName evidence="2">DNA polymerase IV</fullName>
        <shortName evidence="2">Pol IV</shortName>
        <ecNumber evidence="2">2.7.7.7</ecNumber>
    </recommendedName>
</protein>
<dbReference type="RefSeq" id="WP_091227878.1">
    <property type="nucleotide sequence ID" value="NZ_FNBG01000005.1"/>
</dbReference>
<dbReference type="GO" id="GO:0009432">
    <property type="term" value="P:SOS response"/>
    <property type="evidence" value="ECO:0007669"/>
    <property type="project" value="TreeGrafter"/>
</dbReference>
<keyword evidence="2" id="KW-0479">Metal-binding</keyword>
<evidence type="ECO:0000313" key="5">
    <source>
        <dbReference type="Proteomes" id="UP000198972"/>
    </source>
</evidence>
<dbReference type="EMBL" id="FNBG01000005">
    <property type="protein sequence ID" value="SDF08773.1"/>
    <property type="molecule type" value="Genomic_DNA"/>
</dbReference>
<comment type="similarity">
    <text evidence="1 2">Belongs to the DNA polymerase type-Y family.</text>
</comment>
<dbReference type="PANTHER" id="PTHR11076">
    <property type="entry name" value="DNA REPAIR POLYMERASE UMUC / TRANSFERASE FAMILY MEMBER"/>
    <property type="match status" value="1"/>
</dbReference>
<keyword evidence="2" id="KW-0239">DNA-directed DNA polymerase</keyword>
<dbReference type="OrthoDB" id="9808813at2"/>
<dbReference type="PROSITE" id="PS50173">
    <property type="entry name" value="UMUC"/>
    <property type="match status" value="1"/>
</dbReference>
<reference evidence="4 5" key="1">
    <citation type="submission" date="2016-10" db="EMBL/GenBank/DDBJ databases">
        <authorList>
            <person name="de Groot N.N."/>
        </authorList>
    </citation>
    <scope>NUCLEOTIDE SEQUENCE [LARGE SCALE GENOMIC DNA]</scope>
    <source>
        <strain evidence="4 5">DSM 28129</strain>
    </source>
</reference>
<dbReference type="InterPro" id="IPR022880">
    <property type="entry name" value="DNApol_IV"/>
</dbReference>
<evidence type="ECO:0000259" key="3">
    <source>
        <dbReference type="PROSITE" id="PS50173"/>
    </source>
</evidence>
<keyword evidence="5" id="KW-1185">Reference proteome</keyword>
<dbReference type="SUPFAM" id="SSF56672">
    <property type="entry name" value="DNA/RNA polymerases"/>
    <property type="match status" value="1"/>
</dbReference>
<comment type="catalytic activity">
    <reaction evidence="2">
        <text>DNA(n) + a 2'-deoxyribonucleoside 5'-triphosphate = DNA(n+1) + diphosphate</text>
        <dbReference type="Rhea" id="RHEA:22508"/>
        <dbReference type="Rhea" id="RHEA-COMP:17339"/>
        <dbReference type="Rhea" id="RHEA-COMP:17340"/>
        <dbReference type="ChEBI" id="CHEBI:33019"/>
        <dbReference type="ChEBI" id="CHEBI:61560"/>
        <dbReference type="ChEBI" id="CHEBI:173112"/>
        <dbReference type="EC" id="2.7.7.7"/>
    </reaction>
</comment>
<accession>A0A1G7I852</accession>
<dbReference type="InterPro" id="IPR036775">
    <property type="entry name" value="DNA_pol_Y-fam_lit_finger_sf"/>
</dbReference>
<dbReference type="Gene3D" id="1.10.150.20">
    <property type="entry name" value="5' to 3' exonuclease, C-terminal subdomain"/>
    <property type="match status" value="1"/>
</dbReference>
<dbReference type="InterPro" id="IPR001126">
    <property type="entry name" value="UmuC"/>
</dbReference>
<dbReference type="GO" id="GO:0042276">
    <property type="term" value="P:error-prone translesion synthesis"/>
    <property type="evidence" value="ECO:0007669"/>
    <property type="project" value="TreeGrafter"/>
</dbReference>
<dbReference type="NCBIfam" id="NF002848">
    <property type="entry name" value="PRK03103.1"/>
    <property type="match status" value="1"/>
</dbReference>
<feature type="domain" description="UmuC" evidence="3">
    <location>
        <begin position="8"/>
        <end position="193"/>
    </location>
</feature>
<dbReference type="GO" id="GO:0003684">
    <property type="term" value="F:damaged DNA binding"/>
    <property type="evidence" value="ECO:0007669"/>
    <property type="project" value="InterPro"/>
</dbReference>
<dbReference type="Gene3D" id="3.40.1170.60">
    <property type="match status" value="1"/>
</dbReference>
<dbReference type="GO" id="GO:0003887">
    <property type="term" value="F:DNA-directed DNA polymerase activity"/>
    <property type="evidence" value="ECO:0007669"/>
    <property type="project" value="UniProtKB-UniRule"/>
</dbReference>
<keyword evidence="2" id="KW-0963">Cytoplasm</keyword>
<dbReference type="STRING" id="670482.SAMN04488542_105187"/>
<dbReference type="Proteomes" id="UP000198972">
    <property type="component" value="Unassembled WGS sequence"/>
</dbReference>
<dbReference type="GO" id="GO:0005829">
    <property type="term" value="C:cytosol"/>
    <property type="evidence" value="ECO:0007669"/>
    <property type="project" value="TreeGrafter"/>
</dbReference>
<comment type="subunit">
    <text evidence="2">Monomer.</text>
</comment>
<dbReference type="CDD" id="cd03586">
    <property type="entry name" value="PolY_Pol_IV_kappa"/>
    <property type="match status" value="1"/>
</dbReference>
<evidence type="ECO:0000313" key="4">
    <source>
        <dbReference type="EMBL" id="SDF08773.1"/>
    </source>
</evidence>
<sequence length="412" mass="46490">MKSKERVVMLGDCQSFYASVEKADHPQYKNRPLVVAGDPERRSGIVLAACPVAKRSGITTAETLGTALAKCPEVVVMRPRMEKYIQVSMQITDIMKQYTDLVEPYSIDEQHLDVTGSLSLFGDPVTLAGMIQEEIMRKTGVYSRFGISYNKAVSKMACDNFAKKNADGIFCLPKERLQDILWPLPIRQMFMVGSRMEQHFLRMGIRTIGHLANAPLSRIRDRFGVNGEMLWRLANGIDHTLVNPNSHQGEKSIGHEMTLPRDYYTVSEIAVPLLELTELVCKRCRTKGYMGSVISVSCRGADFNQPTGFSHQMKLPDPTNVTNQVYRVVMSLFQRHWDGQPVRKVGVTVSTLVQDDEYQLMLFDERPKYQALEKATDEIKRKYGETAILRAVSLTDSGQARDRSGKIGGHYR</sequence>
<feature type="active site" evidence="2">
    <location>
        <position position="109"/>
    </location>
</feature>
<dbReference type="AlphaFoldDB" id="A0A1G7I852"/>
<comment type="cofactor">
    <cofactor evidence="2">
        <name>Mg(2+)</name>
        <dbReference type="ChEBI" id="CHEBI:18420"/>
    </cofactor>
    <text evidence="2">Binds 2 magnesium ions per subunit.</text>
</comment>
<dbReference type="SUPFAM" id="SSF100879">
    <property type="entry name" value="Lesion bypass DNA polymerase (Y-family), little finger domain"/>
    <property type="match status" value="1"/>
</dbReference>
<dbReference type="Pfam" id="PF00817">
    <property type="entry name" value="IMS"/>
    <property type="match status" value="1"/>
</dbReference>
<evidence type="ECO:0000256" key="1">
    <source>
        <dbReference type="ARBA" id="ARBA00010945"/>
    </source>
</evidence>
<dbReference type="InterPro" id="IPR050116">
    <property type="entry name" value="DNA_polymerase-Y"/>
</dbReference>
<dbReference type="InterPro" id="IPR017961">
    <property type="entry name" value="DNA_pol_Y-fam_little_finger"/>
</dbReference>
<dbReference type="GO" id="GO:0006261">
    <property type="term" value="P:DNA-templated DNA replication"/>
    <property type="evidence" value="ECO:0007669"/>
    <property type="project" value="UniProtKB-UniRule"/>
</dbReference>
<feature type="site" description="Substrate discrimination" evidence="2">
    <location>
        <position position="17"/>
    </location>
</feature>
<keyword evidence="2" id="KW-0227">DNA damage</keyword>
<keyword evidence="2" id="KW-0460">Magnesium</keyword>
<keyword evidence="2" id="KW-0238">DNA-binding</keyword>
<feature type="binding site" evidence="2">
    <location>
        <position position="108"/>
    </location>
    <ligand>
        <name>Mg(2+)</name>
        <dbReference type="ChEBI" id="CHEBI:18420"/>
    </ligand>
</feature>
<dbReference type="HAMAP" id="MF_01113">
    <property type="entry name" value="DNApol_IV"/>
    <property type="match status" value="1"/>
</dbReference>